<evidence type="ECO:0000313" key="3">
    <source>
        <dbReference type="Proteomes" id="UP001392437"/>
    </source>
</evidence>
<protein>
    <submittedName>
        <fullName evidence="2">Uncharacterized protein</fullName>
    </submittedName>
</protein>
<reference evidence="2 3" key="1">
    <citation type="submission" date="2023-01" db="EMBL/GenBank/DDBJ databases">
        <title>Analysis of 21 Apiospora genomes using comparative genomics revels a genus with tremendous synthesis potential of carbohydrate active enzymes and secondary metabolites.</title>
        <authorList>
            <person name="Sorensen T."/>
        </authorList>
    </citation>
    <scope>NUCLEOTIDE SEQUENCE [LARGE SCALE GENOMIC DNA]</scope>
    <source>
        <strain evidence="2 3">CBS 117206</strain>
    </source>
</reference>
<feature type="compositionally biased region" description="Basic and acidic residues" evidence="1">
    <location>
        <begin position="61"/>
        <end position="88"/>
    </location>
</feature>
<evidence type="ECO:0000313" key="2">
    <source>
        <dbReference type="EMBL" id="KAK8105454.1"/>
    </source>
</evidence>
<sequence>MSSWLSRLTPTERGEDPLKKLGETSQEKLGDVSQRKPQLEQGILPDKLAAARKQAQIMSANDKDEYNEKETQREHLARHVDQLYKSESPKPPAIRGAGEGNNDKAAACDWKGDPAEPQYNDLASQHNIPDHADLCG</sequence>
<keyword evidence="3" id="KW-1185">Reference proteome</keyword>
<dbReference type="EMBL" id="JAQQWP010000008">
    <property type="protein sequence ID" value="KAK8105454.1"/>
    <property type="molecule type" value="Genomic_DNA"/>
</dbReference>
<feature type="region of interest" description="Disordered" evidence="1">
    <location>
        <begin position="1"/>
        <end position="136"/>
    </location>
</feature>
<dbReference type="Proteomes" id="UP001392437">
    <property type="component" value="Unassembled WGS sequence"/>
</dbReference>
<accession>A0AAW0QIQ9</accession>
<feature type="compositionally biased region" description="Basic and acidic residues" evidence="1">
    <location>
        <begin position="10"/>
        <end position="38"/>
    </location>
</feature>
<comment type="caution">
    <text evidence="2">The sequence shown here is derived from an EMBL/GenBank/DDBJ whole genome shotgun (WGS) entry which is preliminary data.</text>
</comment>
<evidence type="ECO:0000256" key="1">
    <source>
        <dbReference type="SAM" id="MobiDB-lite"/>
    </source>
</evidence>
<proteinExistence type="predicted"/>
<gene>
    <name evidence="2" type="ORF">PG999_008813</name>
</gene>
<organism evidence="2 3">
    <name type="scientific">Apiospora kogelbergensis</name>
    <dbReference type="NCBI Taxonomy" id="1337665"/>
    <lineage>
        <taxon>Eukaryota</taxon>
        <taxon>Fungi</taxon>
        <taxon>Dikarya</taxon>
        <taxon>Ascomycota</taxon>
        <taxon>Pezizomycotina</taxon>
        <taxon>Sordariomycetes</taxon>
        <taxon>Xylariomycetidae</taxon>
        <taxon>Amphisphaeriales</taxon>
        <taxon>Apiosporaceae</taxon>
        <taxon>Apiospora</taxon>
    </lineage>
</organism>
<dbReference type="AlphaFoldDB" id="A0AAW0QIQ9"/>
<name>A0AAW0QIQ9_9PEZI</name>